<dbReference type="AlphaFoldDB" id="A0A6V7HEU3"/>
<name>A0A6V7HEU3_9HYME</name>
<comment type="caution">
    <text evidence="10">The sequence shown here is derived from an EMBL/GenBank/DDBJ whole genome shotgun (WGS) entry which is preliminary data.</text>
</comment>
<evidence type="ECO:0008006" key="12">
    <source>
        <dbReference type="Google" id="ProtNLM"/>
    </source>
</evidence>
<keyword evidence="2" id="KW-0716">Sensory transduction</keyword>
<evidence type="ECO:0000256" key="8">
    <source>
        <dbReference type="ARBA" id="ARBA00023224"/>
    </source>
</evidence>
<sequence>ISTYTEISGEFFKDSLFFFLQILHLGFLSLQGQFILDSNNQITQSIYSALWYNANTNTQMLFAFALRSCLSLPTLSAGGLFTLNFESFSE</sequence>
<dbReference type="GO" id="GO:0007165">
    <property type="term" value="P:signal transduction"/>
    <property type="evidence" value="ECO:0007669"/>
    <property type="project" value="UniProtKB-KW"/>
</dbReference>
<gene>
    <name evidence="10" type="ORF">MHI_LOCUS712008</name>
</gene>
<evidence type="ECO:0000256" key="3">
    <source>
        <dbReference type="ARBA" id="ARBA00022692"/>
    </source>
</evidence>
<evidence type="ECO:0000256" key="4">
    <source>
        <dbReference type="ARBA" id="ARBA00022725"/>
    </source>
</evidence>
<dbReference type="Pfam" id="PF02949">
    <property type="entry name" value="7tm_6"/>
    <property type="match status" value="1"/>
</dbReference>
<keyword evidence="3 9" id="KW-0812">Transmembrane</keyword>
<evidence type="ECO:0000256" key="1">
    <source>
        <dbReference type="ARBA" id="ARBA00004141"/>
    </source>
</evidence>
<keyword evidence="4" id="KW-0552">Olfaction</keyword>
<evidence type="ECO:0000313" key="11">
    <source>
        <dbReference type="Proteomes" id="UP000752696"/>
    </source>
</evidence>
<evidence type="ECO:0000256" key="5">
    <source>
        <dbReference type="ARBA" id="ARBA00022989"/>
    </source>
</evidence>
<evidence type="ECO:0000256" key="2">
    <source>
        <dbReference type="ARBA" id="ARBA00022606"/>
    </source>
</evidence>
<dbReference type="Proteomes" id="UP000752696">
    <property type="component" value="Unassembled WGS sequence"/>
</dbReference>
<protein>
    <recommendedName>
        <fullName evidence="12">Odorant receptor</fullName>
    </recommendedName>
</protein>
<keyword evidence="6 9" id="KW-0472">Membrane</keyword>
<feature type="non-terminal residue" evidence="10">
    <location>
        <position position="90"/>
    </location>
</feature>
<accession>A0A6V7HEU3</accession>
<dbReference type="EMBL" id="CAJDYZ010009847">
    <property type="protein sequence ID" value="CAD1477151.1"/>
    <property type="molecule type" value="Genomic_DNA"/>
</dbReference>
<dbReference type="OrthoDB" id="6617147at2759"/>
<proteinExistence type="predicted"/>
<evidence type="ECO:0000313" key="10">
    <source>
        <dbReference type="EMBL" id="CAD1477151.1"/>
    </source>
</evidence>
<dbReference type="GO" id="GO:0016020">
    <property type="term" value="C:membrane"/>
    <property type="evidence" value="ECO:0007669"/>
    <property type="project" value="UniProtKB-SubCell"/>
</dbReference>
<keyword evidence="7" id="KW-0675">Receptor</keyword>
<feature type="non-terminal residue" evidence="10">
    <location>
        <position position="1"/>
    </location>
</feature>
<feature type="transmembrane region" description="Helical" evidence="9">
    <location>
        <begin position="16"/>
        <end position="36"/>
    </location>
</feature>
<organism evidence="10 11">
    <name type="scientific">Heterotrigona itama</name>
    <dbReference type="NCBI Taxonomy" id="395501"/>
    <lineage>
        <taxon>Eukaryota</taxon>
        <taxon>Metazoa</taxon>
        <taxon>Ecdysozoa</taxon>
        <taxon>Arthropoda</taxon>
        <taxon>Hexapoda</taxon>
        <taxon>Insecta</taxon>
        <taxon>Pterygota</taxon>
        <taxon>Neoptera</taxon>
        <taxon>Endopterygota</taxon>
        <taxon>Hymenoptera</taxon>
        <taxon>Apocrita</taxon>
        <taxon>Aculeata</taxon>
        <taxon>Apoidea</taxon>
        <taxon>Anthophila</taxon>
        <taxon>Apidae</taxon>
        <taxon>Heterotrigona</taxon>
    </lineage>
</organism>
<keyword evidence="8" id="KW-0807">Transducer</keyword>
<dbReference type="GO" id="GO:0004984">
    <property type="term" value="F:olfactory receptor activity"/>
    <property type="evidence" value="ECO:0007669"/>
    <property type="project" value="InterPro"/>
</dbReference>
<evidence type="ECO:0000256" key="7">
    <source>
        <dbReference type="ARBA" id="ARBA00023170"/>
    </source>
</evidence>
<dbReference type="GO" id="GO:0005549">
    <property type="term" value="F:odorant binding"/>
    <property type="evidence" value="ECO:0007669"/>
    <property type="project" value="InterPro"/>
</dbReference>
<evidence type="ECO:0000256" key="6">
    <source>
        <dbReference type="ARBA" id="ARBA00023136"/>
    </source>
</evidence>
<dbReference type="InterPro" id="IPR004117">
    <property type="entry name" value="7tm6_olfct_rcpt"/>
</dbReference>
<comment type="subcellular location">
    <subcellularLocation>
        <location evidence="1">Membrane</location>
        <topology evidence="1">Multi-pass membrane protein</topology>
    </subcellularLocation>
</comment>
<keyword evidence="5 9" id="KW-1133">Transmembrane helix</keyword>
<reference evidence="10" key="1">
    <citation type="submission" date="2020-07" db="EMBL/GenBank/DDBJ databases">
        <authorList>
            <person name="Nazaruddin N."/>
        </authorList>
    </citation>
    <scope>NUCLEOTIDE SEQUENCE</scope>
</reference>
<evidence type="ECO:0000256" key="9">
    <source>
        <dbReference type="SAM" id="Phobius"/>
    </source>
</evidence>
<keyword evidence="11" id="KW-1185">Reference proteome</keyword>